<dbReference type="RefSeq" id="WP_349805069.1">
    <property type="nucleotide sequence ID" value="NZ_JBEGDP010000017.1"/>
</dbReference>
<dbReference type="Proteomes" id="UP001482520">
    <property type="component" value="Unassembled WGS sequence"/>
</dbReference>
<dbReference type="InterPro" id="IPR027379">
    <property type="entry name" value="CLS_N"/>
</dbReference>
<keyword evidence="4 7" id="KW-1133">Transmembrane helix</keyword>
<keyword evidence="10" id="KW-1185">Reference proteome</keyword>
<feature type="compositionally biased region" description="Low complexity" evidence="6">
    <location>
        <begin position="141"/>
        <end position="153"/>
    </location>
</feature>
<feature type="region of interest" description="Disordered" evidence="6">
    <location>
        <begin position="65"/>
        <end position="153"/>
    </location>
</feature>
<evidence type="ECO:0000256" key="5">
    <source>
        <dbReference type="ARBA" id="ARBA00023136"/>
    </source>
</evidence>
<evidence type="ECO:0000256" key="7">
    <source>
        <dbReference type="SAM" id="Phobius"/>
    </source>
</evidence>
<evidence type="ECO:0000259" key="8">
    <source>
        <dbReference type="Pfam" id="PF13396"/>
    </source>
</evidence>
<keyword evidence="2" id="KW-1003">Cell membrane</keyword>
<accession>A0ABV1P142</accession>
<evidence type="ECO:0000256" key="2">
    <source>
        <dbReference type="ARBA" id="ARBA00022475"/>
    </source>
</evidence>
<feature type="transmembrane region" description="Helical" evidence="7">
    <location>
        <begin position="37"/>
        <end position="57"/>
    </location>
</feature>
<feature type="domain" description="Cardiolipin synthase N-terminal" evidence="8">
    <location>
        <begin position="14"/>
        <end position="59"/>
    </location>
</feature>
<evidence type="ECO:0000256" key="1">
    <source>
        <dbReference type="ARBA" id="ARBA00004651"/>
    </source>
</evidence>
<dbReference type="Pfam" id="PF13396">
    <property type="entry name" value="PLDc_N"/>
    <property type="match status" value="1"/>
</dbReference>
<reference evidence="9 10" key="1">
    <citation type="submission" date="2024-02" db="EMBL/GenBank/DDBJ databases">
        <title>Full genome sequence of Nocardioides kribbensis.</title>
        <authorList>
            <person name="Poletto B.L."/>
            <person name="Silva G."/>
            <person name="Galante D."/>
            <person name="Campos K.R."/>
            <person name="Santos M.B.N."/>
            <person name="Sacchi C.T."/>
        </authorList>
    </citation>
    <scope>NUCLEOTIDE SEQUENCE [LARGE SCALE GENOMIC DNA]</scope>
    <source>
        <strain evidence="9 10">O4R</strain>
    </source>
</reference>
<dbReference type="EMBL" id="JBEGDP010000017">
    <property type="protein sequence ID" value="MEQ7848469.1"/>
    <property type="molecule type" value="Genomic_DNA"/>
</dbReference>
<keyword evidence="5 7" id="KW-0472">Membrane</keyword>
<organism evidence="9 10">
    <name type="scientific">Nocardioides kribbensis</name>
    <dbReference type="NCBI Taxonomy" id="305517"/>
    <lineage>
        <taxon>Bacteria</taxon>
        <taxon>Bacillati</taxon>
        <taxon>Actinomycetota</taxon>
        <taxon>Actinomycetes</taxon>
        <taxon>Propionibacteriales</taxon>
        <taxon>Nocardioidaceae</taxon>
        <taxon>Nocardioides</taxon>
    </lineage>
</organism>
<gene>
    <name evidence="9" type="ORF">V6R90_14390</name>
</gene>
<protein>
    <submittedName>
        <fullName evidence="9">PLD nuclease N-terminal domain-containing protein</fullName>
    </submittedName>
</protein>
<feature type="transmembrane region" description="Helical" evidence="7">
    <location>
        <begin position="7"/>
        <end position="25"/>
    </location>
</feature>
<comment type="caution">
    <text evidence="9">The sequence shown here is derived from an EMBL/GenBank/DDBJ whole genome shotgun (WGS) entry which is preliminary data.</text>
</comment>
<name>A0ABV1P142_9ACTN</name>
<evidence type="ECO:0000313" key="10">
    <source>
        <dbReference type="Proteomes" id="UP001482520"/>
    </source>
</evidence>
<evidence type="ECO:0000256" key="3">
    <source>
        <dbReference type="ARBA" id="ARBA00022692"/>
    </source>
</evidence>
<evidence type="ECO:0000256" key="6">
    <source>
        <dbReference type="SAM" id="MobiDB-lite"/>
    </source>
</evidence>
<keyword evidence="3 7" id="KW-0812">Transmembrane</keyword>
<sequence>MIKLELVAGVIGFALWVYCLVDAIGTPPQRVEHLPKVAWIVLVLLFPFVGSIAWLALGRDRGARPLTRSQGAAPGFPEYERPGRMAAGDAGRDEEFLRQVRARAEEQRRRHELARREEAAREEAERQRLRAAREARGQGRSGSADGPGAPAGG</sequence>
<comment type="subcellular location">
    <subcellularLocation>
        <location evidence="1">Cell membrane</location>
        <topology evidence="1">Multi-pass membrane protein</topology>
    </subcellularLocation>
</comment>
<feature type="compositionally biased region" description="Basic and acidic residues" evidence="6">
    <location>
        <begin position="90"/>
        <end position="137"/>
    </location>
</feature>
<evidence type="ECO:0000313" key="9">
    <source>
        <dbReference type="EMBL" id="MEQ7848469.1"/>
    </source>
</evidence>
<proteinExistence type="predicted"/>
<evidence type="ECO:0000256" key="4">
    <source>
        <dbReference type="ARBA" id="ARBA00022989"/>
    </source>
</evidence>